<evidence type="ECO:0000313" key="2">
    <source>
        <dbReference type="Proteomes" id="UP000821865"/>
    </source>
</evidence>
<dbReference type="EMBL" id="CM023475">
    <property type="protein sequence ID" value="KAH7944858.1"/>
    <property type="molecule type" value="Genomic_DNA"/>
</dbReference>
<protein>
    <submittedName>
        <fullName evidence="1">Uncharacterized protein</fullName>
    </submittedName>
</protein>
<keyword evidence="2" id="KW-1185">Reference proteome</keyword>
<sequence>MYCGLLHVVILSLSAASSKPAITGATRVVSFGRPATSPEHVRREPSTKPTWFSLHESRLSALPPSAFAGLNVTVLELRSVELGRLDPTETENPFAGLEDTLRKLTFSLGTMPSSWSLLSSLRRLEELQILHYARLRLTRDFNHLPKSLKTLLIADTTFESIEGGWISDLVNLEHLIFRHTGLDSFNRNWLPSPAPRFTTLDLPTNKLTSFPVGLGDNLPALNYVNVFKNLITTVREEDLAPIKDKVAVVDMLFNPVHCNCNVSFILDYPSSWHYFLCASPRDVKDTYATNLRYNQLKCESTP</sequence>
<proteinExistence type="predicted"/>
<comment type="caution">
    <text evidence="1">The sequence shown here is derived from an EMBL/GenBank/DDBJ whole genome shotgun (WGS) entry which is preliminary data.</text>
</comment>
<reference evidence="1" key="1">
    <citation type="submission" date="2020-05" db="EMBL/GenBank/DDBJ databases">
        <title>Large-scale comparative analyses of tick genomes elucidate their genetic diversity and vector capacities.</title>
        <authorList>
            <person name="Jia N."/>
            <person name="Wang J."/>
            <person name="Shi W."/>
            <person name="Du L."/>
            <person name="Sun Y."/>
            <person name="Zhan W."/>
            <person name="Jiang J."/>
            <person name="Wang Q."/>
            <person name="Zhang B."/>
            <person name="Ji P."/>
            <person name="Sakyi L.B."/>
            <person name="Cui X."/>
            <person name="Yuan T."/>
            <person name="Jiang B."/>
            <person name="Yang W."/>
            <person name="Lam T.T.-Y."/>
            <person name="Chang Q."/>
            <person name="Ding S."/>
            <person name="Wang X."/>
            <person name="Zhu J."/>
            <person name="Ruan X."/>
            <person name="Zhao L."/>
            <person name="Wei J."/>
            <person name="Que T."/>
            <person name="Du C."/>
            <person name="Cheng J."/>
            <person name="Dai P."/>
            <person name="Han X."/>
            <person name="Huang E."/>
            <person name="Gao Y."/>
            <person name="Liu J."/>
            <person name="Shao H."/>
            <person name="Ye R."/>
            <person name="Li L."/>
            <person name="Wei W."/>
            <person name="Wang X."/>
            <person name="Wang C."/>
            <person name="Yang T."/>
            <person name="Huo Q."/>
            <person name="Li W."/>
            <person name="Guo W."/>
            <person name="Chen H."/>
            <person name="Zhou L."/>
            <person name="Ni X."/>
            <person name="Tian J."/>
            <person name="Zhou Y."/>
            <person name="Sheng Y."/>
            <person name="Liu T."/>
            <person name="Pan Y."/>
            <person name="Xia L."/>
            <person name="Li J."/>
            <person name="Zhao F."/>
            <person name="Cao W."/>
        </authorList>
    </citation>
    <scope>NUCLEOTIDE SEQUENCE</scope>
    <source>
        <strain evidence="1">Dsil-2018</strain>
    </source>
</reference>
<evidence type="ECO:0000313" key="1">
    <source>
        <dbReference type="EMBL" id="KAH7944858.1"/>
    </source>
</evidence>
<accession>A0ACB8CIX4</accession>
<organism evidence="1 2">
    <name type="scientific">Dermacentor silvarum</name>
    <name type="common">Tick</name>
    <dbReference type="NCBI Taxonomy" id="543639"/>
    <lineage>
        <taxon>Eukaryota</taxon>
        <taxon>Metazoa</taxon>
        <taxon>Ecdysozoa</taxon>
        <taxon>Arthropoda</taxon>
        <taxon>Chelicerata</taxon>
        <taxon>Arachnida</taxon>
        <taxon>Acari</taxon>
        <taxon>Parasitiformes</taxon>
        <taxon>Ixodida</taxon>
        <taxon>Ixodoidea</taxon>
        <taxon>Ixodidae</taxon>
        <taxon>Rhipicephalinae</taxon>
        <taxon>Dermacentor</taxon>
    </lineage>
</organism>
<dbReference type="Proteomes" id="UP000821865">
    <property type="component" value="Chromosome 6"/>
</dbReference>
<name>A0ACB8CIX4_DERSI</name>
<gene>
    <name evidence="1" type="ORF">HPB49_001279</name>
</gene>